<feature type="signal peptide" evidence="2">
    <location>
        <begin position="1"/>
        <end position="21"/>
    </location>
</feature>
<dbReference type="InterPro" id="IPR028994">
    <property type="entry name" value="Integrin_alpha_N"/>
</dbReference>
<name>A0ABP7HYZ5_9ACTN</name>
<evidence type="ECO:0000256" key="1">
    <source>
        <dbReference type="SAM" id="MobiDB-lite"/>
    </source>
</evidence>
<accession>A0ABP7HYZ5</accession>
<organism evidence="3 4">
    <name type="scientific">Sphaerisporangium flaviroseum</name>
    <dbReference type="NCBI Taxonomy" id="509199"/>
    <lineage>
        <taxon>Bacteria</taxon>
        <taxon>Bacillati</taxon>
        <taxon>Actinomycetota</taxon>
        <taxon>Actinomycetes</taxon>
        <taxon>Streptosporangiales</taxon>
        <taxon>Streptosporangiaceae</taxon>
        <taxon>Sphaerisporangium</taxon>
    </lineage>
</organism>
<comment type="caution">
    <text evidence="3">The sequence shown here is derived from an EMBL/GenBank/DDBJ whole genome shotgun (WGS) entry which is preliminary data.</text>
</comment>
<feature type="compositionally biased region" description="Pro residues" evidence="1">
    <location>
        <begin position="168"/>
        <end position="187"/>
    </location>
</feature>
<gene>
    <name evidence="3" type="ORF">GCM10022226_26790</name>
</gene>
<evidence type="ECO:0008006" key="5">
    <source>
        <dbReference type="Google" id="ProtNLM"/>
    </source>
</evidence>
<dbReference type="Proteomes" id="UP001500888">
    <property type="component" value="Unassembled WGS sequence"/>
</dbReference>
<dbReference type="SUPFAM" id="SSF69318">
    <property type="entry name" value="Integrin alpha N-terminal domain"/>
    <property type="match status" value="1"/>
</dbReference>
<dbReference type="PANTHER" id="PTHR46580">
    <property type="entry name" value="SENSOR KINASE-RELATED"/>
    <property type="match status" value="1"/>
</dbReference>
<proteinExistence type="predicted"/>
<dbReference type="EMBL" id="BAAAZR010000004">
    <property type="protein sequence ID" value="GAA3805480.1"/>
    <property type="molecule type" value="Genomic_DNA"/>
</dbReference>
<reference evidence="4" key="1">
    <citation type="journal article" date="2019" name="Int. J. Syst. Evol. Microbiol.">
        <title>The Global Catalogue of Microorganisms (GCM) 10K type strain sequencing project: providing services to taxonomists for standard genome sequencing and annotation.</title>
        <authorList>
            <consortium name="The Broad Institute Genomics Platform"/>
            <consortium name="The Broad Institute Genome Sequencing Center for Infectious Disease"/>
            <person name="Wu L."/>
            <person name="Ma J."/>
        </authorList>
    </citation>
    <scope>NUCLEOTIDE SEQUENCE [LARGE SCALE GENOMIC DNA]</scope>
    <source>
        <strain evidence="4">JCM 16908</strain>
    </source>
</reference>
<dbReference type="RefSeq" id="WP_344938469.1">
    <property type="nucleotide sequence ID" value="NZ_BAAAZR010000004.1"/>
</dbReference>
<evidence type="ECO:0000313" key="3">
    <source>
        <dbReference type="EMBL" id="GAA3805480.1"/>
    </source>
</evidence>
<protein>
    <recommendedName>
        <fullName evidence="5">VCBS repeat-containing protein</fullName>
    </recommendedName>
</protein>
<sequence length="445" mass="47878">MRKRRLLTAALVLTMTMSVPALDTDPAIADANGNSATHNNKSGADTKPVLVARSWCASDNLNRIVSNDPPYYPGCKNTTDRNDTRLLTHAGPNTPSGEDWDAFRVDSGCKVWWQLKVLFGLLTIDQDPIDRRGSWVGVWVRVHGDQTALIIREECGPVDDGVSNSPQPQNPPWEPPPTQAPVPPSPPASIAVKGNDYNRDGVSDLVGVRTSDGCIARWKGNGGGLDYIGDYGCGWENYTELTAVGDITRDGIGDLVAVRRSDGCLARWKGTSAFGFTYYGDYGCGWENYTELTGAGDVTGDGIGDLVAVRKSNGCIARWRGNGGGGLDYIGDYGCGWQNYTELTGVGDISGDGRGDLVAVARSNGCIARWLSYGNASFRYVGDYGCGWEKYRNFAGLGDLNKDGVGDLVAIRAADGCLARWKGNRNGGLTYFGDYGCGWERYTIA</sequence>
<feature type="region of interest" description="Disordered" evidence="1">
    <location>
        <begin position="156"/>
        <end position="188"/>
    </location>
</feature>
<keyword evidence="2" id="KW-0732">Signal</keyword>
<keyword evidence="4" id="KW-1185">Reference proteome</keyword>
<feature type="chain" id="PRO_5046061978" description="VCBS repeat-containing protein" evidence="2">
    <location>
        <begin position="22"/>
        <end position="445"/>
    </location>
</feature>
<evidence type="ECO:0000313" key="4">
    <source>
        <dbReference type="Proteomes" id="UP001500888"/>
    </source>
</evidence>
<evidence type="ECO:0000256" key="2">
    <source>
        <dbReference type="SAM" id="SignalP"/>
    </source>
</evidence>